<organism evidence="2 3">
    <name type="scientific">Lachancea mirantina</name>
    <dbReference type="NCBI Taxonomy" id="1230905"/>
    <lineage>
        <taxon>Eukaryota</taxon>
        <taxon>Fungi</taxon>
        <taxon>Dikarya</taxon>
        <taxon>Ascomycota</taxon>
        <taxon>Saccharomycotina</taxon>
        <taxon>Saccharomycetes</taxon>
        <taxon>Saccharomycetales</taxon>
        <taxon>Saccharomycetaceae</taxon>
        <taxon>Lachancea</taxon>
    </lineage>
</organism>
<dbReference type="STRING" id="1230905.A0A1G4JX25"/>
<dbReference type="OrthoDB" id="203824at2759"/>
<evidence type="ECO:0000313" key="3">
    <source>
        <dbReference type="Proteomes" id="UP000191024"/>
    </source>
</evidence>
<dbReference type="GO" id="GO:0005737">
    <property type="term" value="C:cytoplasm"/>
    <property type="evidence" value="ECO:0007669"/>
    <property type="project" value="TreeGrafter"/>
</dbReference>
<dbReference type="InterPro" id="IPR043129">
    <property type="entry name" value="ATPase_NBD"/>
</dbReference>
<dbReference type="InterPro" id="IPR018485">
    <property type="entry name" value="FGGY_C"/>
</dbReference>
<dbReference type="Proteomes" id="UP000191024">
    <property type="component" value="Chromosome F"/>
</dbReference>
<dbReference type="SUPFAM" id="SSF53067">
    <property type="entry name" value="Actin-like ATPase domain"/>
    <property type="match status" value="2"/>
</dbReference>
<dbReference type="EMBL" id="LT598467">
    <property type="protein sequence ID" value="SCU95529.1"/>
    <property type="molecule type" value="Genomic_DNA"/>
</dbReference>
<name>A0A1G4JX25_9SACH</name>
<dbReference type="Pfam" id="PF02782">
    <property type="entry name" value="FGGY_C"/>
    <property type="match status" value="1"/>
</dbReference>
<evidence type="ECO:0000313" key="2">
    <source>
        <dbReference type="EMBL" id="SCU95529.1"/>
    </source>
</evidence>
<dbReference type="Gene3D" id="1.20.58.2240">
    <property type="match status" value="1"/>
</dbReference>
<dbReference type="GO" id="GO:0019321">
    <property type="term" value="P:pentose metabolic process"/>
    <property type="evidence" value="ECO:0007669"/>
    <property type="project" value="TreeGrafter"/>
</dbReference>
<keyword evidence="3" id="KW-1185">Reference proteome</keyword>
<protein>
    <submittedName>
        <fullName evidence="2">LAMI_0F02784g1_1</fullName>
    </submittedName>
</protein>
<feature type="domain" description="Carbohydrate kinase FGGY C-terminal" evidence="1">
    <location>
        <begin position="261"/>
        <end position="449"/>
    </location>
</feature>
<dbReference type="PANTHER" id="PTHR43435">
    <property type="entry name" value="RIBULOKINASE"/>
    <property type="match status" value="1"/>
</dbReference>
<gene>
    <name evidence="2" type="ORF">LAMI_0F02784G</name>
</gene>
<sequence length="543" mass="60931">MTPERLGIGIDLGSSAVRIGLYDVETDELLKYSLRRVRYYTHDSEKVTQSTAEIMQAIYAAFTDLGNEMDNVVSCGVAATCSLAAFTYRDGKYSPIPVYRTNATSKDIQNVVFWMDRSAKNETHRLNEVCLDVTHFMGGGFIPEMGIPKLMKLIENLPQGDLQFAVLDLHQYIAFELGRKFGWNTTRTSNSPNTNGIGHDGELSGWSKEFYKKKLKLPAKVNIGPYPQPLTDSRVTVSSCIDCYANWFGACPSQPETSLFLAAGTSTCYLRASKNSAFIPGIWGPFTNILESETHGSFNVYEAGQSCTGKFFEYLFEVHPAARDYKGDPARLFEDLEKSCLKIEKVTGRSVHFAAKGIFTYGELQGNRTPYCDPAMSGVFMGITPDVSFKNLTLQYIAAIEFLAFEVKEMTLQLGNEIDYLIVVGSQAKNKRLLSLISLINNDIDVKISEKPPSLIGIRGAYLLGKASRQNRTVLDVIREQQNETKLLQLAKSSINHKEKPFLKELMEVKYEIHLEIAQTQRKFRSMINAISSQPWRSFLIKQ</sequence>
<reference evidence="3" key="1">
    <citation type="submission" date="2016-03" db="EMBL/GenBank/DDBJ databases">
        <authorList>
            <person name="Devillers H."/>
        </authorList>
    </citation>
    <scope>NUCLEOTIDE SEQUENCE [LARGE SCALE GENOMIC DNA]</scope>
</reference>
<dbReference type="PANTHER" id="PTHR43435:SF1">
    <property type="entry name" value="PROTEIN MPA43"/>
    <property type="match status" value="1"/>
</dbReference>
<dbReference type="GO" id="GO:0019150">
    <property type="term" value="F:D-ribulokinase activity"/>
    <property type="evidence" value="ECO:0007669"/>
    <property type="project" value="TreeGrafter"/>
</dbReference>
<proteinExistence type="predicted"/>
<dbReference type="AlphaFoldDB" id="A0A1G4JX25"/>
<dbReference type="Gene3D" id="3.30.420.40">
    <property type="match status" value="1"/>
</dbReference>
<evidence type="ECO:0000259" key="1">
    <source>
        <dbReference type="Pfam" id="PF02782"/>
    </source>
</evidence>
<accession>A0A1G4JX25</accession>